<gene>
    <name evidence="1" type="ORF">GLAREA_01096</name>
</gene>
<keyword evidence="2" id="KW-1185">Reference proteome</keyword>
<dbReference type="RefSeq" id="XP_008084045.1">
    <property type="nucleotide sequence ID" value="XM_008085854.1"/>
</dbReference>
<dbReference type="HOGENOM" id="CLU_2073398_0_0_1"/>
<proteinExistence type="predicted"/>
<accession>S3DD65</accession>
<name>S3DD65_GLAL2</name>
<dbReference type="KEGG" id="glz:GLAREA_01096"/>
<organism evidence="1 2">
    <name type="scientific">Glarea lozoyensis (strain ATCC 20868 / MF5171)</name>
    <dbReference type="NCBI Taxonomy" id="1116229"/>
    <lineage>
        <taxon>Eukaryota</taxon>
        <taxon>Fungi</taxon>
        <taxon>Dikarya</taxon>
        <taxon>Ascomycota</taxon>
        <taxon>Pezizomycotina</taxon>
        <taxon>Leotiomycetes</taxon>
        <taxon>Helotiales</taxon>
        <taxon>Helotiaceae</taxon>
        <taxon>Glarea</taxon>
    </lineage>
</organism>
<dbReference type="EMBL" id="KE145367">
    <property type="protein sequence ID" value="EPE29936.1"/>
    <property type="molecule type" value="Genomic_DNA"/>
</dbReference>
<protein>
    <submittedName>
        <fullName evidence="1">Uncharacterized protein</fullName>
    </submittedName>
</protein>
<dbReference type="Proteomes" id="UP000016922">
    <property type="component" value="Unassembled WGS sequence"/>
</dbReference>
<dbReference type="AlphaFoldDB" id="S3DD65"/>
<evidence type="ECO:0000313" key="1">
    <source>
        <dbReference type="EMBL" id="EPE29936.1"/>
    </source>
</evidence>
<dbReference type="GeneID" id="19460154"/>
<sequence>MAKGATAVKKPGLSSLAKILFTRAKKLMTKEYRGCTAFDKEEAEYDAMRVIDATMINILNPRGVSQGKVLHYEFELRFWWDSWGVECCSLLEDGQAAGPALKDARIDTGRGMRDATYG</sequence>
<reference evidence="1 2" key="1">
    <citation type="journal article" date="2013" name="BMC Genomics">
        <title>Genomics-driven discovery of the pneumocandin biosynthetic gene cluster in the fungus Glarea lozoyensis.</title>
        <authorList>
            <person name="Chen L."/>
            <person name="Yue Q."/>
            <person name="Zhang X."/>
            <person name="Xiang M."/>
            <person name="Wang C."/>
            <person name="Li S."/>
            <person name="Che Y."/>
            <person name="Ortiz-Lopez F.J."/>
            <person name="Bills G.F."/>
            <person name="Liu X."/>
            <person name="An Z."/>
        </authorList>
    </citation>
    <scope>NUCLEOTIDE SEQUENCE [LARGE SCALE GENOMIC DNA]</scope>
    <source>
        <strain evidence="2">ATCC 20868 / MF5171</strain>
    </source>
</reference>
<evidence type="ECO:0000313" key="2">
    <source>
        <dbReference type="Proteomes" id="UP000016922"/>
    </source>
</evidence>